<reference evidence="1 2" key="1">
    <citation type="journal article" date="2015" name="Antonie Van Leeuwenhoek">
        <title>Oricola cellulosilytica gen. nov., sp. nov., a cellulose-degrading bacterium of the family Phyllobacteriaceae isolated from surface seashore water, and emended descriptions of Mesorhizobium loti and Phyllobacterium myrsinacearum.</title>
        <authorList>
            <person name="Hameed A."/>
            <person name="Shahina M."/>
            <person name="Lai W.A."/>
            <person name="Lin S.Y."/>
            <person name="Young L.S."/>
            <person name="Liu Y.C."/>
            <person name="Hsu Y.H."/>
            <person name="Young C.C."/>
        </authorList>
    </citation>
    <scope>NUCLEOTIDE SEQUENCE [LARGE SCALE GENOMIC DNA]</scope>
    <source>
        <strain evidence="1 2">KCTC 52183</strain>
    </source>
</reference>
<evidence type="ECO:0000313" key="1">
    <source>
        <dbReference type="EMBL" id="TCD15230.1"/>
    </source>
</evidence>
<dbReference type="RefSeq" id="WP_131567090.1">
    <property type="nucleotide sequence ID" value="NZ_JAINFK010000004.1"/>
</dbReference>
<accession>A0A4R0PCN3</accession>
<comment type="caution">
    <text evidence="1">The sequence shown here is derived from an EMBL/GenBank/DDBJ whole genome shotgun (WGS) entry which is preliminary data.</text>
</comment>
<dbReference type="OrthoDB" id="5941857at2"/>
<keyword evidence="2" id="KW-1185">Reference proteome</keyword>
<dbReference type="AlphaFoldDB" id="A0A4R0PCN3"/>
<name>A0A4R0PCN3_9HYPH</name>
<dbReference type="EMBL" id="SJST01000002">
    <property type="protein sequence ID" value="TCD15230.1"/>
    <property type="molecule type" value="Genomic_DNA"/>
</dbReference>
<sequence length="318" mass="35013">MTDIFENAVLSIQVGIEDFQSNDERRPVSALRNFYAGVLLLGKQCLLNAAPGADPMEVLASKFVPVLNDDGELVHEPKGYQTIDLAELRERFKSFKLAWPAGSIKDLQKLRNDFEHYHSQAPKEAIRQAIAGCFPLVEGFFAILGRSPKASLGDAWDVMLAEKAFFDKLKGECDGTFNEIDWWGEITDRSQIRCPTCGSSLIYQADADNSDPAEIKGQCKACGDEIAAEQTVEILVEAQFAEDAYLAAKEGLNPVIHSCPECANETYVETGETVKCFFCDYSIDASCARCGTSLTASTISVNNPHICDYCHHVSSRDD</sequence>
<dbReference type="Proteomes" id="UP000291301">
    <property type="component" value="Unassembled WGS sequence"/>
</dbReference>
<gene>
    <name evidence="1" type="ORF">E0D97_06720</name>
</gene>
<evidence type="ECO:0000313" key="2">
    <source>
        <dbReference type="Proteomes" id="UP000291301"/>
    </source>
</evidence>
<protein>
    <submittedName>
        <fullName evidence="1">Uncharacterized protein</fullName>
    </submittedName>
</protein>
<organism evidence="1 2">
    <name type="scientific">Oricola cellulosilytica</name>
    <dbReference type="NCBI Taxonomy" id="1429082"/>
    <lineage>
        <taxon>Bacteria</taxon>
        <taxon>Pseudomonadati</taxon>
        <taxon>Pseudomonadota</taxon>
        <taxon>Alphaproteobacteria</taxon>
        <taxon>Hyphomicrobiales</taxon>
        <taxon>Ahrensiaceae</taxon>
        <taxon>Oricola</taxon>
    </lineage>
</organism>
<proteinExistence type="predicted"/>